<protein>
    <submittedName>
        <fullName evidence="2">Uncharacterized protein</fullName>
    </submittedName>
</protein>
<organism evidence="2 3">
    <name type="scientific">Vulcanisaeta souniana JCM 11219</name>
    <dbReference type="NCBI Taxonomy" id="1293586"/>
    <lineage>
        <taxon>Archaea</taxon>
        <taxon>Thermoproteota</taxon>
        <taxon>Thermoprotei</taxon>
        <taxon>Thermoproteales</taxon>
        <taxon>Thermoproteaceae</taxon>
        <taxon>Vulcanisaeta</taxon>
    </lineage>
</organism>
<evidence type="ECO:0000313" key="4">
    <source>
        <dbReference type="Proteomes" id="UP001060771"/>
    </source>
</evidence>
<dbReference type="EMBL" id="AP026830">
    <property type="protein sequence ID" value="BDR92963.1"/>
    <property type="molecule type" value="Genomic_DNA"/>
</dbReference>
<accession>A0A830EBT0</accession>
<reference evidence="2" key="1">
    <citation type="journal article" date="2014" name="Int. J. Syst. Evol. Microbiol.">
        <title>Complete genome sequence of Corynebacterium casei LMG S-19264T (=DSM 44701T), isolated from a smear-ripened cheese.</title>
        <authorList>
            <consortium name="US DOE Joint Genome Institute (JGI-PGF)"/>
            <person name="Walter F."/>
            <person name="Albersmeier A."/>
            <person name="Kalinowski J."/>
            <person name="Ruckert C."/>
        </authorList>
    </citation>
    <scope>NUCLEOTIDE SEQUENCE</scope>
    <source>
        <strain evidence="2">JCM 11219</strain>
    </source>
</reference>
<name>A0A830EBT0_9CREN</name>
<evidence type="ECO:0000313" key="1">
    <source>
        <dbReference type="EMBL" id="BDR92963.1"/>
    </source>
</evidence>
<evidence type="ECO:0000313" key="2">
    <source>
        <dbReference type="EMBL" id="GGI83879.1"/>
    </source>
</evidence>
<dbReference type="GeneID" id="76207599"/>
<sequence length="172" mass="19946">MHNYNVIEALTEEYGSRLMKTLQQVCRCKHEYERNRELLRLLSINDRLSQCIKTKTPCNLGFIEVRTTRKFFGTQVVIVMNGRELSIDEFNKLISAAKFFKEWYENDCSIDIYMQPLIGADHYDQIKEFLVKNLDKLQTVCDGAIPSLSLNGLPIYVSNGIIKAMKELTRKA</sequence>
<proteinExistence type="predicted"/>
<dbReference type="RefSeq" id="WP_054844753.1">
    <property type="nucleotide sequence ID" value="NZ_AP026830.1"/>
</dbReference>
<reference evidence="1" key="4">
    <citation type="journal article" date="2023" name="Microbiol. Resour. Announc.">
        <title>Complete Genome Sequence of Vulcanisaeta souniana Strain IC-059, a Hyperthermophilic Archaeon Isolated from Hot Spring Water in Japan.</title>
        <authorList>
            <person name="Kato S."/>
            <person name="Itoh T."/>
            <person name="Wu L."/>
            <person name="Ma J."/>
            <person name="Ohkuma M."/>
        </authorList>
    </citation>
    <scope>NUCLEOTIDE SEQUENCE</scope>
    <source>
        <strain evidence="1">JCM 11219</strain>
    </source>
</reference>
<dbReference type="AlphaFoldDB" id="A0A830EBT0"/>
<reference evidence="4" key="3">
    <citation type="submission" date="2022-09" db="EMBL/GenBank/DDBJ databases">
        <title>Complete genome sequence of Vulcanisaeta souniana.</title>
        <authorList>
            <person name="Kato S."/>
            <person name="Itoh T."/>
            <person name="Ohkuma M."/>
        </authorList>
    </citation>
    <scope>NUCLEOTIDE SEQUENCE [LARGE SCALE GENOMIC DNA]</scope>
    <source>
        <strain evidence="4">JCM 11219</strain>
    </source>
</reference>
<keyword evidence="4" id="KW-1185">Reference proteome</keyword>
<gene>
    <name evidence="2" type="ORF">GCM10007112_20940</name>
    <name evidence="1" type="ORF">Vsou_20560</name>
</gene>
<reference evidence="2" key="2">
    <citation type="submission" date="2020-09" db="EMBL/GenBank/DDBJ databases">
        <authorList>
            <person name="Sun Q."/>
            <person name="Ohkuma M."/>
        </authorList>
    </citation>
    <scope>NUCLEOTIDE SEQUENCE</scope>
    <source>
        <strain evidence="2">JCM 11219</strain>
    </source>
</reference>
<dbReference type="OrthoDB" id="27297at2157"/>
<dbReference type="Proteomes" id="UP001060771">
    <property type="component" value="Chromosome"/>
</dbReference>
<dbReference type="EMBL" id="BMNM01000010">
    <property type="protein sequence ID" value="GGI83879.1"/>
    <property type="molecule type" value="Genomic_DNA"/>
</dbReference>
<evidence type="ECO:0000313" key="3">
    <source>
        <dbReference type="Proteomes" id="UP000657075"/>
    </source>
</evidence>
<dbReference type="Proteomes" id="UP000657075">
    <property type="component" value="Unassembled WGS sequence"/>
</dbReference>